<organism evidence="6 7">
    <name type="scientific">Ramlibacter albus</name>
    <dbReference type="NCBI Taxonomy" id="2079448"/>
    <lineage>
        <taxon>Bacteria</taxon>
        <taxon>Pseudomonadati</taxon>
        <taxon>Pseudomonadota</taxon>
        <taxon>Betaproteobacteria</taxon>
        <taxon>Burkholderiales</taxon>
        <taxon>Comamonadaceae</taxon>
        <taxon>Ramlibacter</taxon>
    </lineage>
</organism>
<evidence type="ECO:0000313" key="6">
    <source>
        <dbReference type="EMBL" id="MBC5766747.1"/>
    </source>
</evidence>
<proteinExistence type="inferred from homology"/>
<dbReference type="RefSeq" id="WP_187083221.1">
    <property type="nucleotide sequence ID" value="NZ_JACORU010000007.1"/>
</dbReference>
<name>A0A923S730_9BURK</name>
<keyword evidence="2" id="KW-0119">Carbohydrate metabolism</keyword>
<evidence type="ECO:0000259" key="5">
    <source>
        <dbReference type="Pfam" id="PF19906"/>
    </source>
</evidence>
<sequence>MYDKHVIVPGSLANFEQGGRVAGYEIGVRLPYYRGQWISIVEDIAVTVDGAKAAREDVRFTVRGRTWTLDEMETATGERWEFGEIARVSVMHAGGLPAGEHEVTVAEQLRISYLPWVPTTTCTLRMTLC</sequence>
<gene>
    <name evidence="6" type="ORF">H8R02_19945</name>
</gene>
<reference evidence="6" key="1">
    <citation type="submission" date="2020-08" db="EMBL/GenBank/DDBJ databases">
        <title>Ramlibacter sp. GTP1 16S ribosomal RNA gene genome sequencing and assembly.</title>
        <authorList>
            <person name="Kang M."/>
        </authorList>
    </citation>
    <scope>NUCLEOTIDE SEQUENCE</scope>
    <source>
        <strain evidence="6">GTP1</strain>
    </source>
</reference>
<comment type="caution">
    <text evidence="6">The sequence shown here is derived from an EMBL/GenBank/DDBJ whole genome shotgun (WGS) entry which is preliminary data.</text>
</comment>
<dbReference type="InterPro" id="IPR045959">
    <property type="entry name" value="CGDB"/>
</dbReference>
<evidence type="ECO:0000256" key="4">
    <source>
        <dbReference type="ARBA" id="ARBA00047208"/>
    </source>
</evidence>
<comment type="similarity">
    <text evidence="3">Belongs to the C-glycoside deglycosidase beta subunit family.</text>
</comment>
<dbReference type="AlphaFoldDB" id="A0A923S730"/>
<keyword evidence="1" id="KW-0456">Lyase</keyword>
<feature type="domain" description="C-glycoside deglycosidase beta subunit" evidence="5">
    <location>
        <begin position="2"/>
        <end position="113"/>
    </location>
</feature>
<dbReference type="GO" id="GO:0016829">
    <property type="term" value="F:lyase activity"/>
    <property type="evidence" value="ECO:0007669"/>
    <property type="project" value="UniProtKB-KW"/>
</dbReference>
<protein>
    <recommendedName>
        <fullName evidence="4">C-deglycosylation enzyme beta subunit</fullName>
    </recommendedName>
</protein>
<dbReference type="EMBL" id="JACORU010000007">
    <property type="protein sequence ID" value="MBC5766747.1"/>
    <property type="molecule type" value="Genomic_DNA"/>
</dbReference>
<evidence type="ECO:0000313" key="7">
    <source>
        <dbReference type="Proteomes" id="UP000596827"/>
    </source>
</evidence>
<evidence type="ECO:0000256" key="3">
    <source>
        <dbReference type="ARBA" id="ARBA00046336"/>
    </source>
</evidence>
<dbReference type="Proteomes" id="UP000596827">
    <property type="component" value="Unassembled WGS sequence"/>
</dbReference>
<dbReference type="Pfam" id="PF19906">
    <property type="entry name" value="CGDB"/>
    <property type="match status" value="1"/>
</dbReference>
<keyword evidence="7" id="KW-1185">Reference proteome</keyword>
<evidence type="ECO:0000256" key="2">
    <source>
        <dbReference type="ARBA" id="ARBA00023277"/>
    </source>
</evidence>
<evidence type="ECO:0000256" key="1">
    <source>
        <dbReference type="ARBA" id="ARBA00023239"/>
    </source>
</evidence>
<accession>A0A923S730</accession>